<dbReference type="InterPro" id="IPR011990">
    <property type="entry name" value="TPR-like_helical_dom_sf"/>
</dbReference>
<dbReference type="CDD" id="cd15831">
    <property type="entry name" value="BTAD"/>
    <property type="match status" value="1"/>
</dbReference>
<dbReference type="GO" id="GO:0003677">
    <property type="term" value="F:DNA binding"/>
    <property type="evidence" value="ECO:0007669"/>
    <property type="project" value="UniProtKB-UniRule"/>
</dbReference>
<dbReference type="InterPro" id="IPR051677">
    <property type="entry name" value="AfsR-DnrI-RedD_regulator"/>
</dbReference>
<feature type="DNA-binding region" description="OmpR/PhoB-type" evidence="5">
    <location>
        <begin position="1"/>
        <end position="104"/>
    </location>
</feature>
<evidence type="ECO:0000256" key="4">
    <source>
        <dbReference type="ARBA" id="ARBA00023163"/>
    </source>
</evidence>
<dbReference type="InterPro" id="IPR036388">
    <property type="entry name" value="WH-like_DNA-bd_sf"/>
</dbReference>
<dbReference type="RefSeq" id="WP_301329001.1">
    <property type="nucleotide sequence ID" value="NZ_JAMTCK010000014.1"/>
</dbReference>
<evidence type="ECO:0000256" key="3">
    <source>
        <dbReference type="ARBA" id="ARBA00023125"/>
    </source>
</evidence>
<dbReference type="PANTHER" id="PTHR35807">
    <property type="entry name" value="TRANSCRIPTIONAL REGULATOR REDD-RELATED"/>
    <property type="match status" value="1"/>
</dbReference>
<dbReference type="GO" id="GO:0043531">
    <property type="term" value="F:ADP binding"/>
    <property type="evidence" value="ECO:0007669"/>
    <property type="project" value="InterPro"/>
</dbReference>
<dbReference type="SUPFAM" id="SSF52540">
    <property type="entry name" value="P-loop containing nucleoside triphosphate hydrolases"/>
    <property type="match status" value="1"/>
</dbReference>
<dbReference type="PANTHER" id="PTHR35807:SF1">
    <property type="entry name" value="TRANSCRIPTIONAL REGULATOR REDD"/>
    <property type="match status" value="1"/>
</dbReference>
<evidence type="ECO:0000313" key="8">
    <source>
        <dbReference type="Proteomes" id="UP001206128"/>
    </source>
</evidence>
<dbReference type="PRINTS" id="PR00364">
    <property type="entry name" value="DISEASERSIST"/>
</dbReference>
<dbReference type="Pfam" id="PF00931">
    <property type="entry name" value="NB-ARC"/>
    <property type="match status" value="1"/>
</dbReference>
<dbReference type="GO" id="GO:0000160">
    <property type="term" value="P:phosphorelay signal transduction system"/>
    <property type="evidence" value="ECO:0007669"/>
    <property type="project" value="InterPro"/>
</dbReference>
<dbReference type="SMART" id="SM00862">
    <property type="entry name" value="Trans_reg_C"/>
    <property type="match status" value="1"/>
</dbReference>
<dbReference type="Pfam" id="PF13424">
    <property type="entry name" value="TPR_12"/>
    <property type="match status" value="1"/>
</dbReference>
<dbReference type="AlphaFoldDB" id="A0AAE3GHY5"/>
<dbReference type="EMBL" id="JAMTCK010000014">
    <property type="protein sequence ID" value="MCP2168542.1"/>
    <property type="molecule type" value="Genomic_DNA"/>
</dbReference>
<feature type="domain" description="OmpR/PhoB-type" evidence="6">
    <location>
        <begin position="1"/>
        <end position="104"/>
    </location>
</feature>
<gene>
    <name evidence="7" type="ORF">LX83_005420</name>
</gene>
<dbReference type="InterPro" id="IPR003593">
    <property type="entry name" value="AAA+_ATPase"/>
</dbReference>
<protein>
    <submittedName>
        <fullName evidence="7">DNA-binding transcriptional activator of the SARP family</fullName>
    </submittedName>
</protein>
<reference evidence="7" key="1">
    <citation type="submission" date="2022-06" db="EMBL/GenBank/DDBJ databases">
        <title>Genomic Encyclopedia of Archaeal and Bacterial Type Strains, Phase II (KMG-II): from individual species to whole genera.</title>
        <authorList>
            <person name="Goeker M."/>
        </authorList>
    </citation>
    <scope>NUCLEOTIDE SEQUENCE</scope>
    <source>
        <strain evidence="7">DSM 43935</strain>
    </source>
</reference>
<name>A0AAE3GHY5_9PSEU</name>
<dbReference type="SMART" id="SM01043">
    <property type="entry name" value="BTAD"/>
    <property type="match status" value="1"/>
</dbReference>
<dbReference type="Gene3D" id="1.10.10.10">
    <property type="entry name" value="Winged helix-like DNA-binding domain superfamily/Winged helix DNA-binding domain"/>
    <property type="match status" value="1"/>
</dbReference>
<dbReference type="InterPro" id="IPR016032">
    <property type="entry name" value="Sig_transdc_resp-reg_C-effctor"/>
</dbReference>
<evidence type="ECO:0000256" key="1">
    <source>
        <dbReference type="ARBA" id="ARBA00005820"/>
    </source>
</evidence>
<dbReference type="GO" id="GO:0006355">
    <property type="term" value="P:regulation of DNA-templated transcription"/>
    <property type="evidence" value="ECO:0007669"/>
    <property type="project" value="InterPro"/>
</dbReference>
<dbReference type="Pfam" id="PF00486">
    <property type="entry name" value="Trans_reg_C"/>
    <property type="match status" value="1"/>
</dbReference>
<comment type="caution">
    <text evidence="7">The sequence shown here is derived from an EMBL/GenBank/DDBJ whole genome shotgun (WGS) entry which is preliminary data.</text>
</comment>
<dbReference type="SUPFAM" id="SSF46894">
    <property type="entry name" value="C-terminal effector domain of the bipartite response regulators"/>
    <property type="match status" value="1"/>
</dbReference>
<dbReference type="PROSITE" id="PS51755">
    <property type="entry name" value="OMPR_PHOB"/>
    <property type="match status" value="1"/>
</dbReference>
<dbReference type="InterPro" id="IPR001867">
    <property type="entry name" value="OmpR/PhoB-type_DNA-bd"/>
</dbReference>
<evidence type="ECO:0000256" key="2">
    <source>
        <dbReference type="ARBA" id="ARBA00023015"/>
    </source>
</evidence>
<evidence type="ECO:0000256" key="5">
    <source>
        <dbReference type="PROSITE-ProRule" id="PRU01091"/>
    </source>
</evidence>
<comment type="similarity">
    <text evidence="1">Belongs to the AfsR/DnrI/RedD regulatory family.</text>
</comment>
<dbReference type="InterPro" id="IPR027417">
    <property type="entry name" value="P-loop_NTPase"/>
</dbReference>
<accession>A0AAE3GHY5</accession>
<keyword evidence="4" id="KW-0804">Transcription</keyword>
<dbReference type="InterPro" id="IPR002182">
    <property type="entry name" value="NB-ARC"/>
</dbReference>
<organism evidence="7 8">
    <name type="scientific">Goodfellowiella coeruleoviolacea</name>
    <dbReference type="NCBI Taxonomy" id="334858"/>
    <lineage>
        <taxon>Bacteria</taxon>
        <taxon>Bacillati</taxon>
        <taxon>Actinomycetota</taxon>
        <taxon>Actinomycetes</taxon>
        <taxon>Pseudonocardiales</taxon>
        <taxon>Pseudonocardiaceae</taxon>
        <taxon>Goodfellowiella</taxon>
    </lineage>
</organism>
<dbReference type="InterPro" id="IPR005158">
    <property type="entry name" value="BTAD"/>
</dbReference>
<evidence type="ECO:0000259" key="6">
    <source>
        <dbReference type="PROSITE" id="PS51755"/>
    </source>
</evidence>
<proteinExistence type="inferred from homology"/>
<evidence type="ECO:0000313" key="7">
    <source>
        <dbReference type="EMBL" id="MCP2168542.1"/>
    </source>
</evidence>
<dbReference type="Gene3D" id="1.25.40.10">
    <property type="entry name" value="Tetratricopeptide repeat domain"/>
    <property type="match status" value="2"/>
</dbReference>
<dbReference type="SMART" id="SM00382">
    <property type="entry name" value="AAA"/>
    <property type="match status" value="1"/>
</dbReference>
<dbReference type="SUPFAM" id="SSF48452">
    <property type="entry name" value="TPR-like"/>
    <property type="match status" value="2"/>
</dbReference>
<keyword evidence="8" id="KW-1185">Reference proteome</keyword>
<keyword evidence="3 5" id="KW-0238">DNA-binding</keyword>
<keyword evidence="2" id="KW-0805">Transcription regulation</keyword>
<sequence>MRVTKGDDVRLGVLGRLHLRSDNGEEIAVPRGKTTALLVALVAGHGRPVTRDRLIRALWGDDPPRTSGASLHNHVAAVRSVLARATPGGDRRLRFVLDGYQLDLAAHECDLIEFERLIADGRAAAGADEQQRAARALRQALRLWRGTPSWHRAASSEVIDELVRGWEHARLTAHEDCLAAELRLGHHAEVIGELRGLIARFPLREQPYGLLMRALWLVGERAEALDVYQAARRALASDLGVEPGPRLTELRASILRGDAPPSVVVPRQLPADTVDFTGRQEAIARTVRLLTAPGAMATVTLTGQPGAGKTALAVRVAHLLAARFPDGQLYVSLGGGSGDPRPPGEVLTELLRALNGPDAAVPVDVAQRAAAYRSRLAGRRVLVILDDAANEAQVRPLLPGTPGNAVLVTSRRLLVGLPGARGVAVPPLTRPEALMLLTKVLGAARVAAEPEAATELVDRCGRLPLAITVVVARLATRPQWSLASLLARMRDQRHLLDELAVAELDVRAGFAVSYEALGELERLVFRRFALAGTAELAPWALAALADDDAAIDQALHHLLTSHLIEPASGEHERYTMHDLVRVFAAERVEPADGVPTEAHTPARAAFRRLFDRTRALIEVAFQHLPTPAGWLAPIGPPSGIDPPAAARDLVHQDPVRWCAAENDTLLAVLTRAAAVGWGREALDAAERLSGFLSIKHRMPEVDRLYSALVAAAGADRLVAARAKFGQAHGMLMGGRVVDASAVLAECASAFEELGEDLAATDALVLHSFCLARQGELAEAGRLARRALDLGRAAGDQRGQARALRQLGDVQALSGQPAAAVGTLTDALDLCRRVGEADLEAVVVSSLARAHLDLGALDQADQLCRRAVTLLDELDQPVGRAHVRLLHSRIAEVRGQHREAVRLVEASLHVFRRFGDRRGEAQALHRLAVHRLALGQAGEAAPLLRSARALCAELGMRALATELAELADAGAG</sequence>
<dbReference type="Proteomes" id="UP001206128">
    <property type="component" value="Unassembled WGS sequence"/>
</dbReference>
<dbReference type="Pfam" id="PF03704">
    <property type="entry name" value="BTAD"/>
    <property type="match status" value="1"/>
</dbReference>